<proteinExistence type="inferred from homology"/>
<accession>A0A7Y8FZ28</accession>
<gene>
    <name evidence="3" type="ORF">HX893_08305</name>
</gene>
<reference evidence="3 4" key="1">
    <citation type="submission" date="2020-04" db="EMBL/GenBank/DDBJ databases">
        <title>Molecular characterization of pseudomonads from Agaricus bisporus reveal novel blotch 2 pathogens in Western Europe.</title>
        <authorList>
            <person name="Taparia T."/>
            <person name="Krijger M."/>
            <person name="Haynes E."/>
            <person name="Elpinstone J.G."/>
            <person name="Noble R."/>
            <person name="Van Der Wolf J."/>
        </authorList>
    </citation>
    <scope>NUCLEOTIDE SEQUENCE [LARGE SCALE GENOMIC DNA]</scope>
    <source>
        <strain evidence="3 4">P8021</strain>
    </source>
</reference>
<dbReference type="EMBL" id="JACASD010000018">
    <property type="protein sequence ID" value="NWE88130.1"/>
    <property type="molecule type" value="Genomic_DNA"/>
</dbReference>
<comment type="similarity">
    <text evidence="1 2">Belongs to the phD/YefM antitoxin family.</text>
</comment>
<comment type="function">
    <text evidence="2">Antitoxin component of a type II toxin-antitoxin (TA) system.</text>
</comment>
<sequence>MKPTCVEITVTLDQAETDFSNLVHQASAGQPITITQHGRALARLIAIEPSPHPRIGAMKGKWVIPEDFDAPLPEDTLNAFERRSCCPT</sequence>
<evidence type="ECO:0000313" key="4">
    <source>
        <dbReference type="Proteomes" id="UP000585226"/>
    </source>
</evidence>
<evidence type="ECO:0000256" key="2">
    <source>
        <dbReference type="RuleBase" id="RU362080"/>
    </source>
</evidence>
<dbReference type="Gene3D" id="3.40.1620.10">
    <property type="entry name" value="YefM-like domain"/>
    <property type="match status" value="1"/>
</dbReference>
<dbReference type="NCBIfam" id="TIGR01552">
    <property type="entry name" value="phd_fam"/>
    <property type="match status" value="1"/>
</dbReference>
<name>A0A7Y8FZ28_9PSED</name>
<dbReference type="Pfam" id="PF02604">
    <property type="entry name" value="PhdYeFM_antitox"/>
    <property type="match status" value="1"/>
</dbReference>
<comment type="caution">
    <text evidence="3">The sequence shown here is derived from an EMBL/GenBank/DDBJ whole genome shotgun (WGS) entry which is preliminary data.</text>
</comment>
<evidence type="ECO:0000313" key="3">
    <source>
        <dbReference type="EMBL" id="NWE88130.1"/>
    </source>
</evidence>
<evidence type="ECO:0000256" key="1">
    <source>
        <dbReference type="ARBA" id="ARBA00009981"/>
    </source>
</evidence>
<dbReference type="SUPFAM" id="SSF143120">
    <property type="entry name" value="YefM-like"/>
    <property type="match status" value="1"/>
</dbReference>
<dbReference type="AlphaFoldDB" id="A0A7Y8FZ28"/>
<dbReference type="InterPro" id="IPR036165">
    <property type="entry name" value="YefM-like_sf"/>
</dbReference>
<dbReference type="InterPro" id="IPR006442">
    <property type="entry name" value="Antitoxin_Phd/YefM"/>
</dbReference>
<dbReference type="RefSeq" id="WP_177110821.1">
    <property type="nucleotide sequence ID" value="NZ_JACASD010000018.1"/>
</dbReference>
<protein>
    <recommendedName>
        <fullName evidence="2">Antitoxin</fullName>
    </recommendedName>
</protein>
<dbReference type="Proteomes" id="UP000585226">
    <property type="component" value="Unassembled WGS sequence"/>
</dbReference>
<organism evidence="3 4">
    <name type="scientific">Pseudomonas reactans</name>
    <dbReference type="NCBI Taxonomy" id="117680"/>
    <lineage>
        <taxon>Bacteria</taxon>
        <taxon>Pseudomonadati</taxon>
        <taxon>Pseudomonadota</taxon>
        <taxon>Gammaproteobacteria</taxon>
        <taxon>Pseudomonadales</taxon>
        <taxon>Pseudomonadaceae</taxon>
        <taxon>Pseudomonas</taxon>
    </lineage>
</organism>